<evidence type="ECO:0000256" key="2">
    <source>
        <dbReference type="ARBA" id="ARBA00022801"/>
    </source>
</evidence>
<dbReference type="GO" id="GO:0016042">
    <property type="term" value="P:lipid catabolic process"/>
    <property type="evidence" value="ECO:0007669"/>
    <property type="project" value="UniProtKB-KW"/>
</dbReference>
<dbReference type="EMBL" id="JACMSC010000014">
    <property type="protein sequence ID" value="KAG6490169.1"/>
    <property type="molecule type" value="Genomic_DNA"/>
</dbReference>
<dbReference type="PANTHER" id="PTHR45648">
    <property type="entry name" value="GDSL LIPASE/ACYLHYDROLASE FAMILY PROTEIN (AFU_ORTHOLOGUE AFUA_4G14700)"/>
    <property type="match status" value="1"/>
</dbReference>
<dbReference type="AlphaFoldDB" id="A0A8J5FM33"/>
<evidence type="ECO:0000256" key="1">
    <source>
        <dbReference type="ARBA" id="ARBA00008668"/>
    </source>
</evidence>
<dbReference type="PANTHER" id="PTHR45648:SF180">
    <property type="entry name" value="OS04G0561800 PROTEIN"/>
    <property type="match status" value="1"/>
</dbReference>
<gene>
    <name evidence="4" type="ORF">ZIOFF_051454</name>
</gene>
<dbReference type="Proteomes" id="UP000734854">
    <property type="component" value="Unassembled WGS sequence"/>
</dbReference>
<dbReference type="InterPro" id="IPR035669">
    <property type="entry name" value="SGNH_plant_lipase-like"/>
</dbReference>
<name>A0A8J5FM33_ZINOF</name>
<dbReference type="InterPro" id="IPR001087">
    <property type="entry name" value="GDSL"/>
</dbReference>
<comment type="caution">
    <text evidence="4">The sequence shown here is derived from an EMBL/GenBank/DDBJ whole genome shotgun (WGS) entry which is preliminary data.</text>
</comment>
<protein>
    <recommendedName>
        <fullName evidence="6">GDSL esterase/lipase</fullName>
    </recommendedName>
</protein>
<evidence type="ECO:0000313" key="4">
    <source>
        <dbReference type="EMBL" id="KAG6490169.1"/>
    </source>
</evidence>
<keyword evidence="2" id="KW-0378">Hydrolase</keyword>
<dbReference type="Pfam" id="PF00657">
    <property type="entry name" value="Lipase_GDSL"/>
    <property type="match status" value="1"/>
</dbReference>
<accession>A0A8J5FM33</accession>
<dbReference type="CDD" id="cd01837">
    <property type="entry name" value="SGNH_plant_lipase_like"/>
    <property type="match status" value="1"/>
</dbReference>
<proteinExistence type="inferred from homology"/>
<reference evidence="4 5" key="1">
    <citation type="submission" date="2020-08" db="EMBL/GenBank/DDBJ databases">
        <title>Plant Genome Project.</title>
        <authorList>
            <person name="Zhang R.-G."/>
        </authorList>
    </citation>
    <scope>NUCLEOTIDE SEQUENCE [LARGE SCALE GENOMIC DNA]</scope>
    <source>
        <tissue evidence="4">Rhizome</tissue>
    </source>
</reference>
<keyword evidence="5" id="KW-1185">Reference proteome</keyword>
<sequence length="434" mass="47118">MTKRLTFEALSLFGSSEKSPPILTVCTVLEEGAEDTWQALKGPFEPTHPQRFTKACNGASIPSRAVSLFLLNQVKSFGVFTSDAKIGFLDVVDKFELQDVMDELVCNGPFNVGQVSSGVFFKDAAEFRHMSLKVDAKASPVMKSEMLSNASASVVASHMGFRRSPPPYLSLANKTNHQVLKGLAGANFASGGSGILDSTGSTITMTKQIQYFSILQTSIMTYIATDRTYQLLSKSIFLISSGGNDIFAFFTKNNTPNRTEIDSFIATLASTYEYHIKALYGLGARKFGIVDVAPIGCCPYTRSLHPAGACIDILNELALGFNTALKSQMQSLSSQLQGMKYSIGSSYAVVWGIIRDPNALGYKEVKSACCGAGKLNGQSGCIPNATYCSERHLYLFWDLLHPTHAISKLAGMAIYHGSQQFATPINFKQLVEQN</sequence>
<dbReference type="Gene3D" id="3.40.50.1110">
    <property type="entry name" value="SGNH hydrolase"/>
    <property type="match status" value="1"/>
</dbReference>
<evidence type="ECO:0000256" key="3">
    <source>
        <dbReference type="ARBA" id="ARBA00022963"/>
    </source>
</evidence>
<comment type="similarity">
    <text evidence="1">Belongs to the 'GDSL' lipolytic enzyme family.</text>
</comment>
<dbReference type="InterPro" id="IPR036514">
    <property type="entry name" value="SGNH_hydro_sf"/>
</dbReference>
<evidence type="ECO:0000313" key="5">
    <source>
        <dbReference type="Proteomes" id="UP000734854"/>
    </source>
</evidence>
<organism evidence="4 5">
    <name type="scientific">Zingiber officinale</name>
    <name type="common">Ginger</name>
    <name type="synonym">Amomum zingiber</name>
    <dbReference type="NCBI Taxonomy" id="94328"/>
    <lineage>
        <taxon>Eukaryota</taxon>
        <taxon>Viridiplantae</taxon>
        <taxon>Streptophyta</taxon>
        <taxon>Embryophyta</taxon>
        <taxon>Tracheophyta</taxon>
        <taxon>Spermatophyta</taxon>
        <taxon>Magnoliopsida</taxon>
        <taxon>Liliopsida</taxon>
        <taxon>Zingiberales</taxon>
        <taxon>Zingiberaceae</taxon>
        <taxon>Zingiber</taxon>
    </lineage>
</organism>
<keyword evidence="3" id="KW-0442">Lipid degradation</keyword>
<dbReference type="InterPro" id="IPR051058">
    <property type="entry name" value="GDSL_Est/Lipase"/>
</dbReference>
<keyword evidence="3" id="KW-0443">Lipid metabolism</keyword>
<dbReference type="GO" id="GO:0016788">
    <property type="term" value="F:hydrolase activity, acting on ester bonds"/>
    <property type="evidence" value="ECO:0007669"/>
    <property type="project" value="InterPro"/>
</dbReference>
<evidence type="ECO:0008006" key="6">
    <source>
        <dbReference type="Google" id="ProtNLM"/>
    </source>
</evidence>